<accession>A0A834WPD5</accession>
<protein>
    <submittedName>
        <fullName evidence="10">Cytochrome P450 82A3-like</fullName>
    </submittedName>
</protein>
<keyword evidence="6 8" id="KW-0503">Monooxygenase</keyword>
<keyword evidence="3 7" id="KW-0479">Metal-binding</keyword>
<dbReference type="GO" id="GO:0004497">
    <property type="term" value="F:monooxygenase activity"/>
    <property type="evidence" value="ECO:0007669"/>
    <property type="project" value="UniProtKB-KW"/>
</dbReference>
<evidence type="ECO:0000256" key="4">
    <source>
        <dbReference type="ARBA" id="ARBA00023002"/>
    </source>
</evidence>
<dbReference type="InterPro" id="IPR017972">
    <property type="entry name" value="Cyt_P450_CS"/>
</dbReference>
<comment type="similarity">
    <text evidence="1 8">Belongs to the cytochrome P450 family.</text>
</comment>
<dbReference type="GO" id="GO:0005506">
    <property type="term" value="F:iron ion binding"/>
    <property type="evidence" value="ECO:0007669"/>
    <property type="project" value="InterPro"/>
</dbReference>
<dbReference type="PANTHER" id="PTHR47947">
    <property type="entry name" value="CYTOCHROME P450 82C3-RELATED"/>
    <property type="match status" value="1"/>
</dbReference>
<dbReference type="EMBL" id="JAAIUW010000005">
    <property type="protein sequence ID" value="KAF7829717.1"/>
    <property type="molecule type" value="Genomic_DNA"/>
</dbReference>
<dbReference type="OrthoDB" id="2789670at2759"/>
<feature type="binding site" description="axial binding residue" evidence="7">
    <location>
        <position position="467"/>
    </location>
    <ligand>
        <name>heme</name>
        <dbReference type="ChEBI" id="CHEBI:30413"/>
    </ligand>
    <ligandPart>
        <name>Fe</name>
        <dbReference type="ChEBI" id="CHEBI:18248"/>
    </ligandPart>
</feature>
<keyword evidence="9" id="KW-0472">Membrane</keyword>
<dbReference type="PANTHER" id="PTHR47947:SF49">
    <property type="entry name" value="CYTOCHROME P450 FAMILY PROTEIN"/>
    <property type="match status" value="1"/>
</dbReference>
<evidence type="ECO:0000313" key="10">
    <source>
        <dbReference type="EMBL" id="KAF7829717.1"/>
    </source>
</evidence>
<dbReference type="GO" id="GO:0020037">
    <property type="term" value="F:heme binding"/>
    <property type="evidence" value="ECO:0007669"/>
    <property type="project" value="InterPro"/>
</dbReference>
<dbReference type="CDD" id="cd20654">
    <property type="entry name" value="CYP82"/>
    <property type="match status" value="1"/>
</dbReference>
<dbReference type="PRINTS" id="PR00385">
    <property type="entry name" value="P450"/>
</dbReference>
<evidence type="ECO:0000256" key="5">
    <source>
        <dbReference type="ARBA" id="ARBA00023004"/>
    </source>
</evidence>
<gene>
    <name evidence="10" type="ORF">G2W53_012050</name>
</gene>
<evidence type="ECO:0000256" key="7">
    <source>
        <dbReference type="PIRSR" id="PIRSR602401-1"/>
    </source>
</evidence>
<keyword evidence="11" id="KW-1185">Reference proteome</keyword>
<keyword evidence="9" id="KW-0812">Transmembrane</keyword>
<dbReference type="PROSITE" id="PS00086">
    <property type="entry name" value="CYTOCHROME_P450"/>
    <property type="match status" value="1"/>
</dbReference>
<dbReference type="GO" id="GO:0016705">
    <property type="term" value="F:oxidoreductase activity, acting on paired donors, with incorporation or reduction of molecular oxygen"/>
    <property type="evidence" value="ECO:0007669"/>
    <property type="project" value="InterPro"/>
</dbReference>
<keyword evidence="9" id="KW-1133">Transmembrane helix</keyword>
<sequence length="530" mass="59846">MGFDVMSFLNCTIVGFVSVVVVCFFVSGKLKEGKKKRWAPVAGGGWPIIGHLPLLSGSNIPHYTLGALADKYGHIFTISLGSKPALVISNWEMAKECYTTNDLAVSTRPRVVAVQRLTYNQAMFLFSPYGSYWRQIRKLATLHLLSTRRVELLTHVRLSQVQSCVQELFQLCTAQNQKKQVQVQVLVDLSQRFGELTINTVLTSMCGKRYFGSRADVKEQDAQLFLKTLREFVRLLGVFVVGDALPYLRWLDLGGHEKHMNKTAKQLDSLLNEWLVEHRRKRASADHHTGDRDFIDAMLSALGTSEMGGYDADTINKATTLILIAGGVDTSTVTLIWAMCRLLNNPDVLKEAQKELDREVGRERRVEERDISKLVYVQAIVKETLRLHPPASLSGLRMFSEDCTIGGYHIAKGTRLITNLWKIQTDPRVWSEPLEFKPERFLTTHKDVDVRGHHFELIPFGCGRRICPGISFGLQTIHLTLATFLHSFEFSRPSHEPIDMTEVFGLTTMKATPLQALIKPRLSSHLYHAL</sequence>
<dbReference type="InterPro" id="IPR001128">
    <property type="entry name" value="Cyt_P450"/>
</dbReference>
<comment type="caution">
    <text evidence="10">The sequence shown here is derived from an EMBL/GenBank/DDBJ whole genome shotgun (WGS) entry which is preliminary data.</text>
</comment>
<keyword evidence="4 8" id="KW-0560">Oxidoreductase</keyword>
<dbReference type="FunFam" id="1.10.630.10:FF:000026">
    <property type="entry name" value="Cytochrome P450 82C4"/>
    <property type="match status" value="1"/>
</dbReference>
<comment type="cofactor">
    <cofactor evidence="7">
        <name>heme</name>
        <dbReference type="ChEBI" id="CHEBI:30413"/>
    </cofactor>
</comment>
<dbReference type="Gene3D" id="1.10.630.10">
    <property type="entry name" value="Cytochrome P450"/>
    <property type="match status" value="1"/>
</dbReference>
<proteinExistence type="inferred from homology"/>
<dbReference type="InterPro" id="IPR002401">
    <property type="entry name" value="Cyt_P450_E_grp-I"/>
</dbReference>
<dbReference type="InterPro" id="IPR050651">
    <property type="entry name" value="Plant_Cytochrome_P450_Monoox"/>
</dbReference>
<evidence type="ECO:0000256" key="8">
    <source>
        <dbReference type="RuleBase" id="RU000461"/>
    </source>
</evidence>
<keyword evidence="5 7" id="KW-0408">Iron</keyword>
<organism evidence="10 11">
    <name type="scientific">Senna tora</name>
    <dbReference type="NCBI Taxonomy" id="362788"/>
    <lineage>
        <taxon>Eukaryota</taxon>
        <taxon>Viridiplantae</taxon>
        <taxon>Streptophyta</taxon>
        <taxon>Embryophyta</taxon>
        <taxon>Tracheophyta</taxon>
        <taxon>Spermatophyta</taxon>
        <taxon>Magnoliopsida</taxon>
        <taxon>eudicotyledons</taxon>
        <taxon>Gunneridae</taxon>
        <taxon>Pentapetalae</taxon>
        <taxon>rosids</taxon>
        <taxon>fabids</taxon>
        <taxon>Fabales</taxon>
        <taxon>Fabaceae</taxon>
        <taxon>Caesalpinioideae</taxon>
        <taxon>Cassia clade</taxon>
        <taxon>Senna</taxon>
    </lineage>
</organism>
<evidence type="ECO:0000256" key="9">
    <source>
        <dbReference type="SAM" id="Phobius"/>
    </source>
</evidence>
<keyword evidence="2 7" id="KW-0349">Heme</keyword>
<evidence type="ECO:0000256" key="3">
    <source>
        <dbReference type="ARBA" id="ARBA00022723"/>
    </source>
</evidence>
<dbReference type="SUPFAM" id="SSF48264">
    <property type="entry name" value="Cytochrome P450"/>
    <property type="match status" value="1"/>
</dbReference>
<evidence type="ECO:0000256" key="6">
    <source>
        <dbReference type="ARBA" id="ARBA00023033"/>
    </source>
</evidence>
<reference evidence="10" key="1">
    <citation type="submission" date="2020-09" db="EMBL/GenBank/DDBJ databases">
        <title>Genome-Enabled Discovery of Anthraquinone Biosynthesis in Senna tora.</title>
        <authorList>
            <person name="Kang S.-H."/>
            <person name="Pandey R.P."/>
            <person name="Lee C.-M."/>
            <person name="Sim J.-S."/>
            <person name="Jeong J.-T."/>
            <person name="Choi B.-S."/>
            <person name="Jung M."/>
            <person name="Ginzburg D."/>
            <person name="Zhao K."/>
            <person name="Won S.Y."/>
            <person name="Oh T.-J."/>
            <person name="Yu Y."/>
            <person name="Kim N.-H."/>
            <person name="Lee O.R."/>
            <person name="Lee T.-H."/>
            <person name="Bashyal P."/>
            <person name="Kim T.-S."/>
            <person name="Lee W.-H."/>
            <person name="Kawkins C."/>
            <person name="Kim C.-K."/>
            <person name="Kim J.S."/>
            <person name="Ahn B.O."/>
            <person name="Rhee S.Y."/>
            <person name="Sohng J.K."/>
        </authorList>
    </citation>
    <scope>NUCLEOTIDE SEQUENCE</scope>
    <source>
        <tissue evidence="10">Leaf</tissue>
    </source>
</reference>
<dbReference type="InterPro" id="IPR036396">
    <property type="entry name" value="Cyt_P450_sf"/>
</dbReference>
<name>A0A834WPD5_9FABA</name>
<evidence type="ECO:0000313" key="11">
    <source>
        <dbReference type="Proteomes" id="UP000634136"/>
    </source>
</evidence>
<feature type="transmembrane region" description="Helical" evidence="9">
    <location>
        <begin position="6"/>
        <end position="27"/>
    </location>
</feature>
<dbReference type="Proteomes" id="UP000634136">
    <property type="component" value="Unassembled WGS sequence"/>
</dbReference>
<dbReference type="PRINTS" id="PR00463">
    <property type="entry name" value="EP450I"/>
</dbReference>
<dbReference type="Pfam" id="PF00067">
    <property type="entry name" value="p450"/>
    <property type="match status" value="1"/>
</dbReference>
<evidence type="ECO:0000256" key="1">
    <source>
        <dbReference type="ARBA" id="ARBA00010617"/>
    </source>
</evidence>
<evidence type="ECO:0000256" key="2">
    <source>
        <dbReference type="ARBA" id="ARBA00022617"/>
    </source>
</evidence>
<dbReference type="AlphaFoldDB" id="A0A834WPD5"/>